<accession>A0A258D219</accession>
<name>A0A258D219_CAUVI</name>
<dbReference type="CDD" id="cd06530">
    <property type="entry name" value="S26_SPase_I"/>
    <property type="match status" value="1"/>
</dbReference>
<dbReference type="GO" id="GO:0006465">
    <property type="term" value="P:signal peptide processing"/>
    <property type="evidence" value="ECO:0007669"/>
    <property type="project" value="InterPro"/>
</dbReference>
<dbReference type="AlphaFoldDB" id="A0A258D219"/>
<dbReference type="SUPFAM" id="SSF51306">
    <property type="entry name" value="LexA/Signal peptidase"/>
    <property type="match status" value="1"/>
</dbReference>
<comment type="caution">
    <text evidence="2">The sequence shown here is derived from an EMBL/GenBank/DDBJ whole genome shotgun (WGS) entry which is preliminary data.</text>
</comment>
<dbReference type="InterPro" id="IPR019533">
    <property type="entry name" value="Peptidase_S26"/>
</dbReference>
<reference evidence="2 3" key="1">
    <citation type="submission" date="2017-03" db="EMBL/GenBank/DDBJ databases">
        <title>Lifting the veil on microbial sulfur biogeochemistry in mining wastewaters.</title>
        <authorList>
            <person name="Kantor R.S."/>
            <person name="Colenbrander Nelson T."/>
            <person name="Marshall S."/>
            <person name="Bennett D."/>
            <person name="Apte S."/>
            <person name="Camacho D."/>
            <person name="Thomas B.C."/>
            <person name="Warren L.A."/>
            <person name="Banfield J.F."/>
        </authorList>
    </citation>
    <scope>NUCLEOTIDE SEQUENCE [LARGE SCALE GENOMIC DNA]</scope>
    <source>
        <strain evidence="2">32-67-7</strain>
    </source>
</reference>
<evidence type="ECO:0000313" key="2">
    <source>
        <dbReference type="EMBL" id="OYX01847.1"/>
    </source>
</evidence>
<dbReference type="InterPro" id="IPR036286">
    <property type="entry name" value="LexA/Signal_pep-like_sf"/>
</dbReference>
<protein>
    <submittedName>
        <fullName evidence="2">Peptidase</fullName>
    </submittedName>
</protein>
<gene>
    <name evidence="2" type="ORF">B7Z12_13245</name>
</gene>
<evidence type="ECO:0000313" key="3">
    <source>
        <dbReference type="Proteomes" id="UP000215616"/>
    </source>
</evidence>
<dbReference type="GO" id="GO:0004252">
    <property type="term" value="F:serine-type endopeptidase activity"/>
    <property type="evidence" value="ECO:0007669"/>
    <property type="project" value="InterPro"/>
</dbReference>
<dbReference type="Gene3D" id="2.10.109.10">
    <property type="entry name" value="Umud Fragment, subunit A"/>
    <property type="match status" value="1"/>
</dbReference>
<evidence type="ECO:0000259" key="1">
    <source>
        <dbReference type="Pfam" id="PF10502"/>
    </source>
</evidence>
<dbReference type="Proteomes" id="UP000215616">
    <property type="component" value="Unassembled WGS sequence"/>
</dbReference>
<sequence>MSARWKLGLAVWAGAGCVLMLLASRETIAPRLLFNTTASAPIGFYTLHPGAPRVGEWVAIKPPARLAFWMARRHYLPANVPLLKQVAARHGQEVCGRSDGLWIDGQMVARMRRTDRWGRGLPAYSGCHRLTAAEVLIVNRNAADSLDSRYFGPLPVRGIIGRARPLWTWDARP</sequence>
<feature type="domain" description="Peptidase S26" evidence="1">
    <location>
        <begin position="37"/>
        <end position="167"/>
    </location>
</feature>
<dbReference type="PROSITE" id="PS51257">
    <property type="entry name" value="PROKAR_LIPOPROTEIN"/>
    <property type="match status" value="1"/>
</dbReference>
<dbReference type="EMBL" id="NCDQ01000219">
    <property type="protein sequence ID" value="OYX01847.1"/>
    <property type="molecule type" value="Genomic_DNA"/>
</dbReference>
<proteinExistence type="predicted"/>
<organism evidence="2 3">
    <name type="scientific">Caulobacter vibrioides</name>
    <name type="common">Caulobacter crescentus</name>
    <dbReference type="NCBI Taxonomy" id="155892"/>
    <lineage>
        <taxon>Bacteria</taxon>
        <taxon>Pseudomonadati</taxon>
        <taxon>Pseudomonadota</taxon>
        <taxon>Alphaproteobacteria</taxon>
        <taxon>Caulobacterales</taxon>
        <taxon>Caulobacteraceae</taxon>
        <taxon>Caulobacter</taxon>
    </lineage>
</organism>
<dbReference type="Pfam" id="PF10502">
    <property type="entry name" value="Peptidase_S26"/>
    <property type="match status" value="1"/>
</dbReference>